<gene>
    <name evidence="2" type="ORF">E8E13_001538</name>
</gene>
<proteinExistence type="predicted"/>
<evidence type="ECO:0000313" key="3">
    <source>
        <dbReference type="Proteomes" id="UP000801428"/>
    </source>
</evidence>
<comment type="caution">
    <text evidence="2">The sequence shown here is derived from an EMBL/GenBank/DDBJ whole genome shotgun (WGS) entry which is preliminary data.</text>
</comment>
<accession>A0A9P4T5N5</accession>
<feature type="region of interest" description="Disordered" evidence="1">
    <location>
        <begin position="1"/>
        <end position="22"/>
    </location>
</feature>
<dbReference type="AlphaFoldDB" id="A0A9P4T5N5"/>
<sequence>MASSSNKRPAPDTTPAFARKRQRRSQLASINIFEVSVFTEDKFDRYPETLRVAMETHHENLMRIIMAKFQHGLPLTPTYEYTVTSKKSSQPKDAKNDYQVLRSDRYPAASLANQAILENFLSKAPSRKLGYTELKVGRSMANPTFAQLHSVRNGDMGWGFDRYGCLSLHLTKIEDGCLKHEALWVERVNPAKVKVEEPEDDECCVVGWRQCEKGT</sequence>
<protein>
    <submittedName>
        <fullName evidence="2">Uncharacterized protein</fullName>
    </submittedName>
</protein>
<keyword evidence="3" id="KW-1185">Reference proteome</keyword>
<dbReference type="OrthoDB" id="3771551at2759"/>
<reference evidence="2" key="1">
    <citation type="submission" date="2019-04" db="EMBL/GenBank/DDBJ databases">
        <title>Sequencing of skin fungus with MAO and IRED activity.</title>
        <authorList>
            <person name="Marsaioli A.J."/>
            <person name="Bonatto J.M.C."/>
            <person name="Reis Junior O."/>
        </authorList>
    </citation>
    <scope>NUCLEOTIDE SEQUENCE</scope>
    <source>
        <strain evidence="2">30M1</strain>
    </source>
</reference>
<dbReference type="EMBL" id="SWKU01000037">
    <property type="protein sequence ID" value="KAF2994805.1"/>
    <property type="molecule type" value="Genomic_DNA"/>
</dbReference>
<evidence type="ECO:0000313" key="2">
    <source>
        <dbReference type="EMBL" id="KAF2994805.1"/>
    </source>
</evidence>
<evidence type="ECO:0000256" key="1">
    <source>
        <dbReference type="SAM" id="MobiDB-lite"/>
    </source>
</evidence>
<organism evidence="2 3">
    <name type="scientific">Curvularia kusanoi</name>
    <name type="common">Cochliobolus kusanoi</name>
    <dbReference type="NCBI Taxonomy" id="90978"/>
    <lineage>
        <taxon>Eukaryota</taxon>
        <taxon>Fungi</taxon>
        <taxon>Dikarya</taxon>
        <taxon>Ascomycota</taxon>
        <taxon>Pezizomycotina</taxon>
        <taxon>Dothideomycetes</taxon>
        <taxon>Pleosporomycetidae</taxon>
        <taxon>Pleosporales</taxon>
        <taxon>Pleosporineae</taxon>
        <taxon>Pleosporaceae</taxon>
        <taxon>Curvularia</taxon>
    </lineage>
</organism>
<name>A0A9P4T5N5_CURKU</name>
<dbReference type="Proteomes" id="UP000801428">
    <property type="component" value="Unassembled WGS sequence"/>
</dbReference>